<proteinExistence type="inferred from homology"/>
<organism evidence="3 4">
    <name type="scientific">Clostridium muellerianum</name>
    <dbReference type="NCBI Taxonomy" id="2716538"/>
    <lineage>
        <taxon>Bacteria</taxon>
        <taxon>Bacillati</taxon>
        <taxon>Bacillota</taxon>
        <taxon>Clostridia</taxon>
        <taxon>Eubacteriales</taxon>
        <taxon>Clostridiaceae</taxon>
        <taxon>Clostridium</taxon>
    </lineage>
</organism>
<dbReference type="SUPFAM" id="SSF54506">
    <property type="entry name" value="Diaminopimelate epimerase-like"/>
    <property type="match status" value="2"/>
</dbReference>
<reference evidence="3 4" key="1">
    <citation type="submission" date="2020-04" db="EMBL/GenBank/DDBJ databases">
        <authorList>
            <person name="Doyle D.A."/>
        </authorList>
    </citation>
    <scope>NUCLEOTIDE SEQUENCE [LARGE SCALE GENOMIC DNA]</scope>
    <source>
        <strain evidence="3 4">P21</strain>
    </source>
</reference>
<dbReference type="EMBL" id="JABBNI010000013">
    <property type="protein sequence ID" value="NMM62414.1"/>
    <property type="molecule type" value="Genomic_DNA"/>
</dbReference>
<keyword evidence="2 3" id="KW-0413">Isomerase</keyword>
<keyword evidence="4" id="KW-1185">Reference proteome</keyword>
<evidence type="ECO:0000313" key="4">
    <source>
        <dbReference type="Proteomes" id="UP000537131"/>
    </source>
</evidence>
<dbReference type="Gene3D" id="3.10.310.10">
    <property type="entry name" value="Diaminopimelate Epimerase, Chain A, domain 1"/>
    <property type="match status" value="2"/>
</dbReference>
<comment type="caution">
    <text evidence="3">The sequence shown here is derived from an EMBL/GenBank/DDBJ whole genome shotgun (WGS) entry which is preliminary data.</text>
</comment>
<evidence type="ECO:0000256" key="2">
    <source>
        <dbReference type="ARBA" id="ARBA00023235"/>
    </source>
</evidence>
<sequence length="382" mass="41186">MEMIRCSIMRGGTSKGIFIMKNDLPTDQMERERVILSIFGSPDIRQIDGLGGADLLTSKLAIISPSTREDADVDYTFAQVGLDKPTVDIKGNCGNIASAVGPFAINTGLVEAKEPVTIVRIHLTNSKNLLVAEVPVKYGKAAVEGDFSIAGVPGTGAKITLDWKDAQGAFTGKLLPTGNVKDIINVDGKEYAVSILDIGNPLVFIKAEDIGIDGRETPKQIEGNMELMNLIEQIRGMAAVKIGMVENWKLAATESAYAPFFAIVSPSKDYTTFDGKEVKAEDIDLVSRLLFMQKVHKNYPVTSTVSTGVAAKIPGTVVSEVVKEEAKSRVRMNIGHPAGCIPAESIVEVEGGSIKIVKGAMYRTARPIMDGYVYVRKSNYNK</sequence>
<evidence type="ECO:0000313" key="3">
    <source>
        <dbReference type="EMBL" id="NMM62414.1"/>
    </source>
</evidence>
<dbReference type="AlphaFoldDB" id="A0A7Y0HLX4"/>
<dbReference type="Pfam" id="PF04303">
    <property type="entry name" value="PrpF"/>
    <property type="match status" value="1"/>
</dbReference>
<dbReference type="PANTHER" id="PTHR43709:SF2">
    <property type="entry name" value="DUF453 DOMAIN PROTEIN (AFU_ORTHOLOGUE AFUA_6G00360)"/>
    <property type="match status" value="1"/>
</dbReference>
<comment type="similarity">
    <text evidence="1">Belongs to the PrpF family.</text>
</comment>
<dbReference type="PANTHER" id="PTHR43709">
    <property type="entry name" value="ACONITATE ISOMERASE-RELATED"/>
    <property type="match status" value="1"/>
</dbReference>
<name>A0A7Y0HLX4_9CLOT</name>
<accession>A0A7Y0HLX4</accession>
<protein>
    <submittedName>
        <fullName evidence="3">3-methylitaconate isomerase</fullName>
    </submittedName>
</protein>
<gene>
    <name evidence="3" type="ORF">HBE96_06865</name>
</gene>
<evidence type="ECO:0000256" key="1">
    <source>
        <dbReference type="ARBA" id="ARBA00007673"/>
    </source>
</evidence>
<dbReference type="GO" id="GO:0016853">
    <property type="term" value="F:isomerase activity"/>
    <property type="evidence" value="ECO:0007669"/>
    <property type="project" value="UniProtKB-KW"/>
</dbReference>
<dbReference type="Proteomes" id="UP000537131">
    <property type="component" value="Unassembled WGS sequence"/>
</dbReference>
<reference evidence="3 4" key="2">
    <citation type="submission" date="2020-06" db="EMBL/GenBank/DDBJ databases">
        <title>Complete Genome Sequence of Clostridium muelleri sp. nov. P21T, an Acid-Alcohol Producing Acetogen Isolated from Old Hay.</title>
        <authorList>
            <person name="Duncan K.E."/>
            <person name="Tanner R.S."/>
        </authorList>
    </citation>
    <scope>NUCLEOTIDE SEQUENCE [LARGE SCALE GENOMIC DNA]</scope>
    <source>
        <strain evidence="3 4">P21</strain>
    </source>
</reference>
<dbReference type="InterPro" id="IPR007400">
    <property type="entry name" value="PrpF-like"/>
</dbReference>